<organism evidence="1 2">
    <name type="scientific">Paenibacillus larvae subsp. pulvifaciens</name>
    <dbReference type="NCBI Taxonomy" id="1477"/>
    <lineage>
        <taxon>Bacteria</taxon>
        <taxon>Bacillati</taxon>
        <taxon>Bacillota</taxon>
        <taxon>Bacilli</taxon>
        <taxon>Bacillales</taxon>
        <taxon>Paenibacillaceae</taxon>
        <taxon>Paenibacillus</taxon>
    </lineage>
</organism>
<accession>A0A1V0UZW3</accession>
<geneLocation type="plasmid" evidence="2">
    <name>pplp3</name>
</geneLocation>
<evidence type="ECO:0000313" key="1">
    <source>
        <dbReference type="EMBL" id="ARF70734.1"/>
    </source>
</evidence>
<dbReference type="RefSeq" id="WP_083041715.1">
    <property type="nucleotide sequence ID" value="NZ_CP020558.1"/>
</dbReference>
<protein>
    <submittedName>
        <fullName evidence="1">Uncharacterized protein</fullName>
    </submittedName>
</protein>
<sequence>MQQTLHFTCEPISLTKLLLQMYVEKHIEGENTVKAKQFACYEYLNTITDSELESLLEEYMTIENVEAITFEDWEKECGLIFNYIFKSNRYLEIELDYKKKGYSLTGLGVVDTSDNTFYDCAFAGHWQRIKEIMKDKYPELFEVLEELTCHSNEDSYNGVSRKELDNFILNRFKLIGGKNDLESYL</sequence>
<gene>
    <name evidence="1" type="ORF">B7C51_25005</name>
</gene>
<evidence type="ECO:0000313" key="2">
    <source>
        <dbReference type="Proteomes" id="UP000192727"/>
    </source>
</evidence>
<proteinExistence type="predicted"/>
<name>A0A1V0UZW3_9BACL</name>
<keyword evidence="1" id="KW-0614">Plasmid</keyword>
<dbReference type="Proteomes" id="UP000192727">
    <property type="component" value="Plasmid pPLP3"/>
</dbReference>
<dbReference type="AlphaFoldDB" id="A0A1V0UZW3"/>
<reference evidence="1 2" key="1">
    <citation type="submission" date="2017-03" db="EMBL/GenBank/DDBJ databases">
        <title>Paenibacillus larvae genome sequencing.</title>
        <authorList>
            <person name="Dingman D.W."/>
        </authorList>
    </citation>
    <scope>NUCLEOTIDE SEQUENCE [LARGE SCALE GENOMIC DNA]</scope>
    <source>
        <strain evidence="1 2">SAG 10367</strain>
        <plasmid evidence="2">pplp3</plasmid>
    </source>
</reference>
<dbReference type="EMBL" id="CP020558">
    <property type="protein sequence ID" value="ARF70734.1"/>
    <property type="molecule type" value="Genomic_DNA"/>
</dbReference>